<dbReference type="RefSeq" id="WP_002655885.1">
    <property type="nucleotide sequence ID" value="NZ_CH672377.1"/>
</dbReference>
<proteinExistence type="predicted"/>
<dbReference type="Proteomes" id="UP000004358">
    <property type="component" value="Unassembled WGS sequence"/>
</dbReference>
<dbReference type="HOGENOM" id="CLU_3059059_0_0_0"/>
<sequence length="53" mass="6440">MHLRGNQYELLLGKRITAVVQRIWRIRHNRKPSFIRELFALRRNSYSEVTNTT</sequence>
<organism evidence="1 2">
    <name type="scientific">Blastopirellula marina DSM 3645</name>
    <dbReference type="NCBI Taxonomy" id="314230"/>
    <lineage>
        <taxon>Bacteria</taxon>
        <taxon>Pseudomonadati</taxon>
        <taxon>Planctomycetota</taxon>
        <taxon>Planctomycetia</taxon>
        <taxon>Pirellulales</taxon>
        <taxon>Pirellulaceae</taxon>
        <taxon>Blastopirellula</taxon>
    </lineage>
</organism>
<evidence type="ECO:0000313" key="1">
    <source>
        <dbReference type="EMBL" id="EAQ80456.1"/>
    </source>
</evidence>
<protein>
    <submittedName>
        <fullName evidence="1">Uncharacterized protein</fullName>
    </submittedName>
</protein>
<comment type="caution">
    <text evidence="1">The sequence shown here is derived from an EMBL/GenBank/DDBJ whole genome shotgun (WGS) entry which is preliminary data.</text>
</comment>
<dbReference type="EMBL" id="AANZ01000009">
    <property type="protein sequence ID" value="EAQ80456.1"/>
    <property type="molecule type" value="Genomic_DNA"/>
</dbReference>
<evidence type="ECO:0000313" key="2">
    <source>
        <dbReference type="Proteomes" id="UP000004358"/>
    </source>
</evidence>
<accession>A3ZT28</accession>
<dbReference type="STRING" id="314230.DSM3645_11442"/>
<dbReference type="AlphaFoldDB" id="A3ZT28"/>
<name>A3ZT28_9BACT</name>
<gene>
    <name evidence="1" type="ORF">DSM3645_11442</name>
</gene>
<reference evidence="1 2" key="1">
    <citation type="submission" date="2006-02" db="EMBL/GenBank/DDBJ databases">
        <authorList>
            <person name="Amann R."/>
            <person name="Ferriera S."/>
            <person name="Johnson J."/>
            <person name="Kravitz S."/>
            <person name="Halpern A."/>
            <person name="Remington K."/>
            <person name="Beeson K."/>
            <person name="Tran B."/>
            <person name="Rogers Y.-H."/>
            <person name="Friedman R."/>
            <person name="Venter J.C."/>
        </authorList>
    </citation>
    <scope>NUCLEOTIDE SEQUENCE [LARGE SCALE GENOMIC DNA]</scope>
    <source>
        <strain evidence="1 2">DSM 3645</strain>
    </source>
</reference>